<feature type="transmembrane region" description="Helical" evidence="1">
    <location>
        <begin position="56"/>
        <end position="76"/>
    </location>
</feature>
<dbReference type="AlphaFoldDB" id="A0A7D4PWD8"/>
<organism evidence="2 3">
    <name type="scientific">Mucilaginibacter mali</name>
    <dbReference type="NCBI Taxonomy" id="2740462"/>
    <lineage>
        <taxon>Bacteria</taxon>
        <taxon>Pseudomonadati</taxon>
        <taxon>Bacteroidota</taxon>
        <taxon>Sphingobacteriia</taxon>
        <taxon>Sphingobacteriales</taxon>
        <taxon>Sphingobacteriaceae</taxon>
        <taxon>Mucilaginibacter</taxon>
    </lineage>
</organism>
<protein>
    <submittedName>
        <fullName evidence="2">Uncharacterized protein</fullName>
    </submittedName>
</protein>
<sequence length="172" mass="19982">MNPPAAHQTHQADTELLFTLLKVTQRLKRDCYICDIVLLLYTLFMYNKYLGNDIEMFIYCELGMVIFLGFAQYLLIVAKGKFINKVVVEIVISEGIINLKTAAFSGPFWFKKESVDYRLKQADTRVSPVVNPYPSIFKKDKQITLLKHKATEVYIIDSYYTWELGEQLYEGN</sequence>
<keyword evidence="1" id="KW-1133">Transmembrane helix</keyword>
<keyword evidence="3" id="KW-1185">Reference proteome</keyword>
<name>A0A7D4PWD8_9SPHI</name>
<proteinExistence type="predicted"/>
<keyword evidence="1" id="KW-0812">Transmembrane</keyword>
<reference evidence="2 3" key="1">
    <citation type="submission" date="2020-05" db="EMBL/GenBank/DDBJ databases">
        <title>Mucilaginibacter mali sp. nov.</title>
        <authorList>
            <person name="Kim H.S."/>
            <person name="Lee K.C."/>
            <person name="Suh M.K."/>
            <person name="Kim J.-S."/>
            <person name="Han K.-I."/>
            <person name="Eom M.K."/>
            <person name="Shin Y.K."/>
            <person name="Lee J.-S."/>
        </authorList>
    </citation>
    <scope>NUCLEOTIDE SEQUENCE [LARGE SCALE GENOMIC DNA]</scope>
    <source>
        <strain evidence="2 3">G2-14</strain>
    </source>
</reference>
<dbReference type="EMBL" id="CP054139">
    <property type="protein sequence ID" value="QKJ32348.1"/>
    <property type="molecule type" value="Genomic_DNA"/>
</dbReference>
<dbReference type="Proteomes" id="UP000505355">
    <property type="component" value="Chromosome"/>
</dbReference>
<keyword evidence="1" id="KW-0472">Membrane</keyword>
<evidence type="ECO:0000313" key="2">
    <source>
        <dbReference type="EMBL" id="QKJ32348.1"/>
    </source>
</evidence>
<dbReference type="KEGG" id="mmab:HQ865_22160"/>
<gene>
    <name evidence="2" type="ORF">HQ865_22160</name>
</gene>
<evidence type="ECO:0000313" key="3">
    <source>
        <dbReference type="Proteomes" id="UP000505355"/>
    </source>
</evidence>
<dbReference type="RefSeq" id="WP_173416998.1">
    <property type="nucleotide sequence ID" value="NZ_CP054139.1"/>
</dbReference>
<evidence type="ECO:0000256" key="1">
    <source>
        <dbReference type="SAM" id="Phobius"/>
    </source>
</evidence>
<accession>A0A7D4PWD8</accession>